<comment type="caution">
    <text evidence="1">The sequence shown here is derived from an EMBL/GenBank/DDBJ whole genome shotgun (WGS) entry which is preliminary data.</text>
</comment>
<evidence type="ECO:0000313" key="1">
    <source>
        <dbReference type="EMBL" id="CAG8768220.1"/>
    </source>
</evidence>
<feature type="non-terminal residue" evidence="1">
    <location>
        <position position="180"/>
    </location>
</feature>
<accession>A0ACA9QXL7</accession>
<name>A0ACA9QXL7_9GLOM</name>
<sequence length="180" mass="19460">QWLPSRSLQCPAHLTEPTISATYCSSVYYSLLSACAMCQGSSLDTFTVWTQGCPQVNISMGTGTIIPPWAFLPLSGESFDLIAAGRNATGDADFGHDSPALSTAAIVGLTLGSVAALLLVIAAIWLYCKTFAARTNYGQVHTSSQNSNSERSRVRYDKIEGPPRKPYNFMSRPKVVSYRP</sequence>
<reference evidence="1" key="1">
    <citation type="submission" date="2021-06" db="EMBL/GenBank/DDBJ databases">
        <authorList>
            <person name="Kallberg Y."/>
            <person name="Tangrot J."/>
            <person name="Rosling A."/>
        </authorList>
    </citation>
    <scope>NUCLEOTIDE SEQUENCE</scope>
    <source>
        <strain evidence="1">CL356</strain>
    </source>
</reference>
<feature type="non-terminal residue" evidence="1">
    <location>
        <position position="1"/>
    </location>
</feature>
<dbReference type="Proteomes" id="UP000789525">
    <property type="component" value="Unassembled WGS sequence"/>
</dbReference>
<protein>
    <submittedName>
        <fullName evidence="1">16113_t:CDS:1</fullName>
    </submittedName>
</protein>
<gene>
    <name evidence="1" type="ORF">ACOLOM_LOCUS13599</name>
</gene>
<dbReference type="EMBL" id="CAJVPT010063199">
    <property type="protein sequence ID" value="CAG8768220.1"/>
    <property type="molecule type" value="Genomic_DNA"/>
</dbReference>
<evidence type="ECO:0000313" key="2">
    <source>
        <dbReference type="Proteomes" id="UP000789525"/>
    </source>
</evidence>
<organism evidence="1 2">
    <name type="scientific">Acaulospora colombiana</name>
    <dbReference type="NCBI Taxonomy" id="27376"/>
    <lineage>
        <taxon>Eukaryota</taxon>
        <taxon>Fungi</taxon>
        <taxon>Fungi incertae sedis</taxon>
        <taxon>Mucoromycota</taxon>
        <taxon>Glomeromycotina</taxon>
        <taxon>Glomeromycetes</taxon>
        <taxon>Diversisporales</taxon>
        <taxon>Acaulosporaceae</taxon>
        <taxon>Acaulospora</taxon>
    </lineage>
</organism>
<keyword evidence="2" id="KW-1185">Reference proteome</keyword>
<proteinExistence type="predicted"/>